<gene>
    <name evidence="10" type="ORF">PHAMO_200053</name>
</gene>
<dbReference type="InterPro" id="IPR047817">
    <property type="entry name" value="ABC2_TM_bact-type"/>
</dbReference>
<evidence type="ECO:0000256" key="2">
    <source>
        <dbReference type="ARBA" id="ARBA00007783"/>
    </source>
</evidence>
<keyword evidence="4" id="KW-1003">Cell membrane</keyword>
<dbReference type="Pfam" id="PF12698">
    <property type="entry name" value="ABC2_membrane_3"/>
    <property type="match status" value="1"/>
</dbReference>
<keyword evidence="11" id="KW-1185">Reference proteome</keyword>
<feature type="transmembrane region" description="Helical" evidence="8">
    <location>
        <begin position="23"/>
        <end position="43"/>
    </location>
</feature>
<proteinExistence type="inferred from homology"/>
<dbReference type="eggNOG" id="COG0842">
    <property type="taxonomic scope" value="Bacteria"/>
</dbReference>
<dbReference type="GO" id="GO:0140359">
    <property type="term" value="F:ABC-type transporter activity"/>
    <property type="evidence" value="ECO:0007669"/>
    <property type="project" value="InterPro"/>
</dbReference>
<dbReference type="GO" id="GO:0005886">
    <property type="term" value="C:plasma membrane"/>
    <property type="evidence" value="ECO:0007669"/>
    <property type="project" value="UniProtKB-SubCell"/>
</dbReference>
<evidence type="ECO:0000256" key="6">
    <source>
        <dbReference type="ARBA" id="ARBA00022989"/>
    </source>
</evidence>
<evidence type="ECO:0000313" key="10">
    <source>
        <dbReference type="EMBL" id="CCG40468.1"/>
    </source>
</evidence>
<comment type="subcellular location">
    <subcellularLocation>
        <location evidence="1">Cell membrane</location>
        <topology evidence="1">Multi-pass membrane protein</topology>
    </subcellularLocation>
</comment>
<evidence type="ECO:0000256" key="4">
    <source>
        <dbReference type="ARBA" id="ARBA00022475"/>
    </source>
</evidence>
<dbReference type="InterPro" id="IPR051449">
    <property type="entry name" value="ABC-2_transporter_component"/>
</dbReference>
<dbReference type="STRING" id="1150626.PHAMO_200053"/>
<evidence type="ECO:0000256" key="5">
    <source>
        <dbReference type="ARBA" id="ARBA00022692"/>
    </source>
</evidence>
<dbReference type="RefSeq" id="WP_002726764.1">
    <property type="nucleotide sequence ID" value="NZ_CAHP01000013.1"/>
</dbReference>
<dbReference type="PANTHER" id="PTHR30294">
    <property type="entry name" value="MEMBRANE COMPONENT OF ABC TRANSPORTER YHHJ-RELATED"/>
    <property type="match status" value="1"/>
</dbReference>
<dbReference type="AlphaFoldDB" id="H8FQ30"/>
<feature type="transmembrane region" description="Helical" evidence="8">
    <location>
        <begin position="175"/>
        <end position="199"/>
    </location>
</feature>
<dbReference type="PANTHER" id="PTHR30294:SF47">
    <property type="entry name" value="INNER MEMBRANE TRANSPORT PERMEASE YHHJ"/>
    <property type="match status" value="1"/>
</dbReference>
<sequence>MSSFATIARLGVKELRSLASDRIMLVLILYVFSLGIYVAATVMPETLHNAPIAIIDEDASPLSARIASAFYPPHFQRPEMISLARLDPGLDEGTYTFILDIPPDFQSDLLAGRRPSVQLNVDANRVSQAFTGSAYIQAMVVQEVTTFLRRDRPAPPAPVDLVLRARYNPTLTESWFGAVMEIINNVTMLSIILTGAALIRERERGTIEHLLAMPVSPFEIMAAKIWSMGLVVLLAASCSLLIMARGVLGIPIAGSIPLFLFGAALNIFATTALGILIGTIARSMQQFGIVMILILIPLQVLSGGLTARDSMPELVQDLMMLAPTTHFVILAQSILYRGAGFDVVWSQLLGLFVIGAGFFSVTLWYFRKAMTNMA</sequence>
<dbReference type="Proteomes" id="UP000004169">
    <property type="component" value="Unassembled WGS sequence"/>
</dbReference>
<feature type="domain" description="ABC transmembrane type-2" evidence="9">
    <location>
        <begin position="129"/>
        <end position="369"/>
    </location>
</feature>
<feature type="transmembrane region" description="Helical" evidence="8">
    <location>
        <begin position="256"/>
        <end position="280"/>
    </location>
</feature>
<evidence type="ECO:0000256" key="3">
    <source>
        <dbReference type="ARBA" id="ARBA00022448"/>
    </source>
</evidence>
<evidence type="ECO:0000256" key="8">
    <source>
        <dbReference type="SAM" id="Phobius"/>
    </source>
</evidence>
<accession>H8FQ30</accession>
<keyword evidence="3" id="KW-0813">Transport</keyword>
<keyword evidence="7 8" id="KW-0472">Membrane</keyword>
<dbReference type="PROSITE" id="PS51012">
    <property type="entry name" value="ABC_TM2"/>
    <property type="match status" value="1"/>
</dbReference>
<comment type="similarity">
    <text evidence="2">Belongs to the ABC-2 integral membrane protein family.</text>
</comment>
<evidence type="ECO:0000256" key="1">
    <source>
        <dbReference type="ARBA" id="ARBA00004651"/>
    </source>
</evidence>
<feature type="transmembrane region" description="Helical" evidence="8">
    <location>
        <begin position="287"/>
        <end position="306"/>
    </location>
</feature>
<keyword evidence="6 8" id="KW-1133">Transmembrane helix</keyword>
<dbReference type="Gene3D" id="3.40.1710.10">
    <property type="entry name" value="abc type-2 transporter like domain"/>
    <property type="match status" value="1"/>
</dbReference>
<dbReference type="OrthoDB" id="9784671at2"/>
<organism evidence="10 11">
    <name type="scientific">Magnetospirillum molischianum DSM 120</name>
    <dbReference type="NCBI Taxonomy" id="1150626"/>
    <lineage>
        <taxon>Bacteria</taxon>
        <taxon>Pseudomonadati</taxon>
        <taxon>Pseudomonadota</taxon>
        <taxon>Alphaproteobacteria</taxon>
        <taxon>Rhodospirillales</taxon>
        <taxon>Rhodospirillaceae</taxon>
        <taxon>Magnetospirillum</taxon>
    </lineage>
</organism>
<feature type="transmembrane region" description="Helical" evidence="8">
    <location>
        <begin position="220"/>
        <end position="244"/>
    </location>
</feature>
<evidence type="ECO:0000256" key="7">
    <source>
        <dbReference type="ARBA" id="ARBA00023136"/>
    </source>
</evidence>
<dbReference type="InterPro" id="IPR013525">
    <property type="entry name" value="ABC2_TM"/>
</dbReference>
<reference evidence="10 11" key="1">
    <citation type="journal article" date="2012" name="J. Bacteriol.">
        <title>Draft Genome Sequence of the Purple Photosynthetic Bacterium Phaeospirillum molischianum DSM120, a Particularly Versatile Bacterium.</title>
        <authorList>
            <person name="Duquesne K."/>
            <person name="Prima V."/>
            <person name="Ji B."/>
            <person name="Rouy Z."/>
            <person name="Medigue C."/>
            <person name="Talla E."/>
            <person name="Sturgis J.N."/>
        </authorList>
    </citation>
    <scope>NUCLEOTIDE SEQUENCE [LARGE SCALE GENOMIC DNA]</scope>
    <source>
        <strain evidence="11">DSM120</strain>
    </source>
</reference>
<protein>
    <submittedName>
        <fullName evidence="10">Putative ABC transporter (Permease protein)</fullName>
    </submittedName>
</protein>
<name>H8FQ30_MAGML</name>
<evidence type="ECO:0000313" key="11">
    <source>
        <dbReference type="Proteomes" id="UP000004169"/>
    </source>
</evidence>
<evidence type="ECO:0000259" key="9">
    <source>
        <dbReference type="PROSITE" id="PS51012"/>
    </source>
</evidence>
<feature type="transmembrane region" description="Helical" evidence="8">
    <location>
        <begin position="348"/>
        <end position="366"/>
    </location>
</feature>
<dbReference type="EMBL" id="CAHP01000013">
    <property type="protein sequence ID" value="CCG40468.1"/>
    <property type="molecule type" value="Genomic_DNA"/>
</dbReference>
<keyword evidence="5 8" id="KW-0812">Transmembrane</keyword>
<comment type="caution">
    <text evidence="10">The sequence shown here is derived from an EMBL/GenBank/DDBJ whole genome shotgun (WGS) entry which is preliminary data.</text>
</comment>